<evidence type="ECO:0000256" key="3">
    <source>
        <dbReference type="ARBA" id="ARBA00022801"/>
    </source>
</evidence>
<sequence>MTERKLHQLTVDELTFRISSLLLQDPVLQSVVVKGELAELKKHTSGHVYFTLMGGESRISCALFRNYLPYVPQWPRNGDEVLAEGAVSLYPPRGAYQLIVRRLMPLGQGAAERARLELEQRLEAEGLFDVRLKRPLPLFPEKVAVVTSRTGAALRDVIAVAGKRMPSCALVVVPAQVQGYEAPGEICSALANAGRVEGAECVLLVRGGGSRDDLTPFDDERVVRAVRNCPLPVVSGVGHEIDETLSDRAADVRAATPSAAAERVFPDSADILVSLAQKHRLLRSAMDREVRSFEKDLASFQDRGRTVAEREIALRVSGAELFASRLGAAGARAVAAAGERIAALGASMNSLSPLKVFDRGYSLCEKDGVPVTSAGMLSEGDGVNLRFADGDAAAIVSGVSLRRQRGA</sequence>
<reference evidence="9 10" key="1">
    <citation type="submission" date="2019-03" db="EMBL/GenBank/DDBJ databases">
        <title>Genomic Encyclopedia of Type Strains, Phase IV (KMG-IV): sequencing the most valuable type-strain genomes for metagenomic binning, comparative biology and taxonomic classification.</title>
        <authorList>
            <person name="Goeker M."/>
        </authorList>
    </citation>
    <scope>NUCLEOTIDE SEQUENCE [LARGE SCALE GENOMIC DNA]</scope>
    <source>
        <strain evidence="9 10">DSM 25964</strain>
    </source>
</reference>
<dbReference type="InterPro" id="IPR003753">
    <property type="entry name" value="Exonuc_VII_L"/>
</dbReference>
<dbReference type="InterPro" id="IPR025824">
    <property type="entry name" value="OB-fold_nuc-bd_dom"/>
</dbReference>
<dbReference type="CDD" id="cd04489">
    <property type="entry name" value="ExoVII_LU_OBF"/>
    <property type="match status" value="1"/>
</dbReference>
<dbReference type="Pfam" id="PF13742">
    <property type="entry name" value="tRNA_anti_2"/>
    <property type="match status" value="1"/>
</dbReference>
<evidence type="ECO:0000313" key="10">
    <source>
        <dbReference type="Proteomes" id="UP000295066"/>
    </source>
</evidence>
<dbReference type="RefSeq" id="WP_133957589.1">
    <property type="nucleotide sequence ID" value="NZ_SORI01000008.1"/>
</dbReference>
<dbReference type="GO" id="GO:0006308">
    <property type="term" value="P:DNA catabolic process"/>
    <property type="evidence" value="ECO:0007669"/>
    <property type="project" value="UniProtKB-UniRule"/>
</dbReference>
<keyword evidence="4 5" id="KW-0269">Exonuclease</keyword>
<dbReference type="PANTHER" id="PTHR30008">
    <property type="entry name" value="EXODEOXYRIBONUCLEASE 7 LARGE SUBUNIT"/>
    <property type="match status" value="1"/>
</dbReference>
<dbReference type="EMBL" id="SORI01000008">
    <property type="protein sequence ID" value="TDY60571.1"/>
    <property type="molecule type" value="Genomic_DNA"/>
</dbReference>
<accession>A0A4V6QD93</accession>
<dbReference type="GO" id="GO:0008855">
    <property type="term" value="F:exodeoxyribonuclease VII activity"/>
    <property type="evidence" value="ECO:0007669"/>
    <property type="project" value="UniProtKB-UniRule"/>
</dbReference>
<feature type="domain" description="Exonuclease VII large subunit C-terminal" evidence="7">
    <location>
        <begin position="320"/>
        <end position="394"/>
    </location>
</feature>
<evidence type="ECO:0000259" key="7">
    <source>
        <dbReference type="Pfam" id="PF02601"/>
    </source>
</evidence>
<feature type="domain" description="Exonuclease VII large subunit C-terminal" evidence="7">
    <location>
        <begin position="127"/>
        <end position="305"/>
    </location>
</feature>
<proteinExistence type="inferred from homology"/>
<evidence type="ECO:0000259" key="8">
    <source>
        <dbReference type="Pfam" id="PF13742"/>
    </source>
</evidence>
<evidence type="ECO:0000256" key="6">
    <source>
        <dbReference type="RuleBase" id="RU004355"/>
    </source>
</evidence>
<evidence type="ECO:0000256" key="5">
    <source>
        <dbReference type="HAMAP-Rule" id="MF_00378"/>
    </source>
</evidence>
<evidence type="ECO:0000313" key="9">
    <source>
        <dbReference type="EMBL" id="TDY60571.1"/>
    </source>
</evidence>
<dbReference type="GO" id="GO:0003676">
    <property type="term" value="F:nucleic acid binding"/>
    <property type="evidence" value="ECO:0007669"/>
    <property type="project" value="InterPro"/>
</dbReference>
<keyword evidence="1 5" id="KW-0963">Cytoplasm</keyword>
<keyword evidence="2 5" id="KW-0540">Nuclease</keyword>
<comment type="catalytic activity">
    <reaction evidence="5 6">
        <text>Exonucleolytic cleavage in either 5'- to 3'- or 3'- to 5'-direction to yield nucleoside 5'-phosphates.</text>
        <dbReference type="EC" id="3.1.11.6"/>
    </reaction>
</comment>
<comment type="subcellular location">
    <subcellularLocation>
        <location evidence="5 6">Cytoplasm</location>
    </subcellularLocation>
</comment>
<dbReference type="GO" id="GO:0005737">
    <property type="term" value="C:cytoplasm"/>
    <property type="evidence" value="ECO:0007669"/>
    <property type="project" value="UniProtKB-SubCell"/>
</dbReference>
<dbReference type="NCBIfam" id="TIGR00237">
    <property type="entry name" value="xseA"/>
    <property type="match status" value="1"/>
</dbReference>
<dbReference type="PANTHER" id="PTHR30008:SF0">
    <property type="entry name" value="EXODEOXYRIBONUCLEASE 7 LARGE SUBUNIT"/>
    <property type="match status" value="1"/>
</dbReference>
<comment type="caution">
    <text evidence="9">The sequence shown here is derived from an EMBL/GenBank/DDBJ whole genome shotgun (WGS) entry which is preliminary data.</text>
</comment>
<dbReference type="GO" id="GO:0009318">
    <property type="term" value="C:exodeoxyribonuclease VII complex"/>
    <property type="evidence" value="ECO:0007669"/>
    <property type="project" value="UniProtKB-UniRule"/>
</dbReference>
<dbReference type="Pfam" id="PF02601">
    <property type="entry name" value="Exonuc_VII_L"/>
    <property type="match status" value="2"/>
</dbReference>
<dbReference type="HAMAP" id="MF_00378">
    <property type="entry name" value="Exonuc_7_L"/>
    <property type="match status" value="1"/>
</dbReference>
<name>A0A4V6QD93_9BACT</name>
<comment type="function">
    <text evidence="5">Bidirectionally degrades single-stranded DNA into large acid-insoluble oligonucleotides, which are then degraded further into small acid-soluble oligonucleotides.</text>
</comment>
<gene>
    <name evidence="5" type="primary">xseA</name>
    <name evidence="9" type="ORF">C8D99_108120</name>
</gene>
<protein>
    <recommendedName>
        <fullName evidence="5">Exodeoxyribonuclease 7 large subunit</fullName>
        <ecNumber evidence="5">3.1.11.6</ecNumber>
    </recommendedName>
    <alternativeName>
        <fullName evidence="5">Exodeoxyribonuclease VII large subunit</fullName>
        <shortName evidence="5">Exonuclease VII large subunit</shortName>
    </alternativeName>
</protein>
<dbReference type="Proteomes" id="UP000295066">
    <property type="component" value="Unassembled WGS sequence"/>
</dbReference>
<organism evidence="9 10">
    <name type="scientific">Aminivibrio pyruvatiphilus</name>
    <dbReference type="NCBI Taxonomy" id="1005740"/>
    <lineage>
        <taxon>Bacteria</taxon>
        <taxon>Thermotogati</taxon>
        <taxon>Synergistota</taxon>
        <taxon>Synergistia</taxon>
        <taxon>Synergistales</taxon>
        <taxon>Aminobacteriaceae</taxon>
        <taxon>Aminivibrio</taxon>
    </lineage>
</organism>
<evidence type="ECO:0000256" key="2">
    <source>
        <dbReference type="ARBA" id="ARBA00022722"/>
    </source>
</evidence>
<dbReference type="EC" id="3.1.11.6" evidence="5"/>
<keyword evidence="3 5" id="KW-0378">Hydrolase</keyword>
<comment type="subunit">
    <text evidence="5">Heterooligomer composed of large and small subunits.</text>
</comment>
<dbReference type="AlphaFoldDB" id="A0A4V6QD93"/>
<dbReference type="OrthoDB" id="9802795at2"/>
<keyword evidence="10" id="KW-1185">Reference proteome</keyword>
<evidence type="ECO:0000256" key="1">
    <source>
        <dbReference type="ARBA" id="ARBA00022490"/>
    </source>
</evidence>
<dbReference type="InterPro" id="IPR020579">
    <property type="entry name" value="Exonuc_VII_lsu_C"/>
</dbReference>
<evidence type="ECO:0000256" key="4">
    <source>
        <dbReference type="ARBA" id="ARBA00022839"/>
    </source>
</evidence>
<comment type="similarity">
    <text evidence="5 6">Belongs to the XseA family.</text>
</comment>
<feature type="domain" description="OB-fold nucleic acid binding" evidence="8">
    <location>
        <begin position="9"/>
        <end position="103"/>
    </location>
</feature>